<name>A0A494T8Q6_SPHPE</name>
<dbReference type="EMBL" id="CP032828">
    <property type="protein sequence ID" value="AYJ85320.1"/>
    <property type="molecule type" value="Genomic_DNA"/>
</dbReference>
<proteinExistence type="predicted"/>
<dbReference type="RefSeq" id="WP_121151800.1">
    <property type="nucleotide sequence ID" value="NZ_CP032828.1"/>
</dbReference>
<dbReference type="GeneID" id="39491450"/>
<sequence>MTKYAASTEVSSSRSRDEIERTLQRYGADQFMYGWQEADAVIGFRMADRQVRFIVPLPARDDKQFTTYESRGKLWRREDHVALKHYEQAVRQKWRALALVIKAKLEAVEAGISEFESEFLANIVLPGTNGQTAGDWLRPQVAEAYRIGTMPTLLPMLPAPEKKS</sequence>
<dbReference type="OrthoDB" id="7565870at2"/>
<evidence type="ECO:0000313" key="1">
    <source>
        <dbReference type="EMBL" id="AYJ85320.1"/>
    </source>
</evidence>
<gene>
    <name evidence="1" type="ORF">D3Y57_04705</name>
</gene>
<organism evidence="1 2">
    <name type="scientific">Sphingomonas paeninsulae</name>
    <dbReference type="NCBI Taxonomy" id="2319844"/>
    <lineage>
        <taxon>Bacteria</taxon>
        <taxon>Pseudomonadati</taxon>
        <taxon>Pseudomonadota</taxon>
        <taxon>Alphaproteobacteria</taxon>
        <taxon>Sphingomonadales</taxon>
        <taxon>Sphingomonadaceae</taxon>
        <taxon>Sphingomonas</taxon>
    </lineage>
</organism>
<dbReference type="KEGG" id="spha:D3Y57_04705"/>
<keyword evidence="2" id="KW-1185">Reference proteome</keyword>
<dbReference type="AlphaFoldDB" id="A0A494T8Q6"/>
<dbReference type="Proteomes" id="UP000276254">
    <property type="component" value="Plasmid unnamed1"/>
</dbReference>
<protein>
    <submittedName>
        <fullName evidence="1">Uncharacterized protein</fullName>
    </submittedName>
</protein>
<keyword evidence="1" id="KW-0614">Plasmid</keyword>
<reference evidence="1 2" key="1">
    <citation type="submission" date="2018-09" db="EMBL/GenBank/DDBJ databases">
        <title>Sphingomonas peninsula sp. nov., isolated from fildes peninsula, Antarctic soil.</title>
        <authorList>
            <person name="Yingchao G."/>
        </authorList>
    </citation>
    <scope>NUCLEOTIDE SEQUENCE [LARGE SCALE GENOMIC DNA]</scope>
    <source>
        <strain evidence="1 2">YZ-8</strain>
        <plasmid evidence="1 2">unnamed1</plasmid>
    </source>
</reference>
<geneLocation type="plasmid" evidence="1">
    <name>unnamed1</name>
</geneLocation>
<accession>A0A494T8Q6</accession>
<evidence type="ECO:0000313" key="2">
    <source>
        <dbReference type="Proteomes" id="UP000276254"/>
    </source>
</evidence>